<organism evidence="3 5">
    <name type="scientific">Adineta steineri</name>
    <dbReference type="NCBI Taxonomy" id="433720"/>
    <lineage>
        <taxon>Eukaryota</taxon>
        <taxon>Metazoa</taxon>
        <taxon>Spiralia</taxon>
        <taxon>Gnathifera</taxon>
        <taxon>Rotifera</taxon>
        <taxon>Eurotatoria</taxon>
        <taxon>Bdelloidea</taxon>
        <taxon>Adinetida</taxon>
        <taxon>Adinetidae</taxon>
        <taxon>Adineta</taxon>
    </lineage>
</organism>
<dbReference type="InterPro" id="IPR028118">
    <property type="entry name" value="Chibby_fam"/>
</dbReference>
<feature type="coiled-coil region" evidence="1">
    <location>
        <begin position="86"/>
        <end position="113"/>
    </location>
</feature>
<dbReference type="EMBL" id="CAJNOM010000069">
    <property type="protein sequence ID" value="CAF0974923.1"/>
    <property type="molecule type" value="Genomic_DNA"/>
</dbReference>
<dbReference type="OrthoDB" id="2145765at2759"/>
<accession>A0A814EWR6</accession>
<keyword evidence="1" id="KW-0175">Coiled coil</keyword>
<evidence type="ECO:0000256" key="1">
    <source>
        <dbReference type="SAM" id="Coils"/>
    </source>
</evidence>
<keyword evidence="5" id="KW-1185">Reference proteome</keyword>
<evidence type="ECO:0008006" key="6">
    <source>
        <dbReference type="Google" id="ProtNLM"/>
    </source>
</evidence>
<name>A0A814EWR6_9BILA</name>
<evidence type="ECO:0000313" key="3">
    <source>
        <dbReference type="EMBL" id="CAF0974923.1"/>
    </source>
</evidence>
<dbReference type="Proteomes" id="UP000663832">
    <property type="component" value="Unassembled WGS sequence"/>
</dbReference>
<protein>
    <recommendedName>
        <fullName evidence="6">Chibby-like protein</fullName>
    </recommendedName>
</protein>
<comment type="caution">
    <text evidence="3">The sequence shown here is derived from an EMBL/GenBank/DDBJ whole genome shotgun (WGS) entry which is preliminary data.</text>
</comment>
<sequence>MRHFDTMATICSCSMSAFSVKKTKPRKYVSRSPLKLPADELYHELGPKYGLIDVKVADRKIAFDIESGDWNTANAEALGGISSNTAQKVRKQVEVLQEENNMLKLKVEVLLNLVAESIAEISST</sequence>
<gene>
    <name evidence="2" type="ORF">BJG266_LOCUS2158</name>
    <name evidence="3" type="ORF">QVE165_LOCUS13539</name>
    <name evidence="4" type="ORF">QVE165_LOCUS18043</name>
</gene>
<evidence type="ECO:0000313" key="2">
    <source>
        <dbReference type="EMBL" id="CAF0746253.1"/>
    </source>
</evidence>
<dbReference type="Pfam" id="PF14645">
    <property type="entry name" value="Chibby"/>
    <property type="match status" value="1"/>
</dbReference>
<dbReference type="Proteomes" id="UP000663877">
    <property type="component" value="Unassembled WGS sequence"/>
</dbReference>
<evidence type="ECO:0000313" key="4">
    <source>
        <dbReference type="EMBL" id="CAF1058869.1"/>
    </source>
</evidence>
<dbReference type="EMBL" id="CAJNOI010000005">
    <property type="protein sequence ID" value="CAF0746253.1"/>
    <property type="molecule type" value="Genomic_DNA"/>
</dbReference>
<dbReference type="AlphaFoldDB" id="A0A814EWR6"/>
<reference evidence="3" key="1">
    <citation type="submission" date="2021-02" db="EMBL/GenBank/DDBJ databases">
        <authorList>
            <person name="Nowell W R."/>
        </authorList>
    </citation>
    <scope>NUCLEOTIDE SEQUENCE</scope>
</reference>
<evidence type="ECO:0000313" key="5">
    <source>
        <dbReference type="Proteomes" id="UP000663832"/>
    </source>
</evidence>
<proteinExistence type="predicted"/>
<dbReference type="EMBL" id="CAJNOM010000105">
    <property type="protein sequence ID" value="CAF1058869.1"/>
    <property type="molecule type" value="Genomic_DNA"/>
</dbReference>